<name>A0A382RND5_9ZZZZ</name>
<accession>A0A382RND5</accession>
<keyword evidence="4 6" id="KW-1133">Transmembrane helix</keyword>
<proteinExistence type="predicted"/>
<sequence>MAEKNNKKIIIILISIFVLVVVLSFVAIKIFQKKQNIALENHFINVSLITSVHPSLPWKFSAKEPNIIIKPGEVKTIEYIVENPSNRTTFGVATFQYHPKELGNYFTKLNCFCFDKQTLKAGENSKYSLVILIDPEVTKDSKTKDIKEVIMQFTFFDYDEFKKGQT</sequence>
<dbReference type="GO" id="GO:0005507">
    <property type="term" value="F:copper ion binding"/>
    <property type="evidence" value="ECO:0007669"/>
    <property type="project" value="InterPro"/>
</dbReference>
<evidence type="ECO:0000256" key="3">
    <source>
        <dbReference type="ARBA" id="ARBA00022692"/>
    </source>
</evidence>
<dbReference type="EMBL" id="UINC01123024">
    <property type="protein sequence ID" value="SVC99213.1"/>
    <property type="molecule type" value="Genomic_DNA"/>
</dbReference>
<reference evidence="7" key="1">
    <citation type="submission" date="2018-05" db="EMBL/GenBank/DDBJ databases">
        <authorList>
            <person name="Lanie J.A."/>
            <person name="Ng W.-L."/>
            <person name="Kazmierczak K.M."/>
            <person name="Andrzejewski T.M."/>
            <person name="Davidsen T.M."/>
            <person name="Wayne K.J."/>
            <person name="Tettelin H."/>
            <person name="Glass J.I."/>
            <person name="Rusch D."/>
            <person name="Podicherti R."/>
            <person name="Tsui H.-C.T."/>
            <person name="Winkler M.E."/>
        </authorList>
    </citation>
    <scope>NUCLEOTIDE SEQUENCE</scope>
</reference>
<comment type="function">
    <text evidence="1">Exerts its effect at some terminal stage of cytochrome c oxidase synthesis, probably by being involved in the insertion of the copper B into subunit I.</text>
</comment>
<evidence type="ECO:0000256" key="4">
    <source>
        <dbReference type="ARBA" id="ARBA00022989"/>
    </source>
</evidence>
<comment type="subcellular location">
    <subcellularLocation>
        <location evidence="2">Membrane</location>
        <topology evidence="2">Single-pass membrane protein</topology>
    </subcellularLocation>
</comment>
<dbReference type="Pfam" id="PF04442">
    <property type="entry name" value="CtaG_Cox11"/>
    <property type="match status" value="1"/>
</dbReference>
<keyword evidence="3 6" id="KW-0812">Transmembrane</keyword>
<evidence type="ECO:0000256" key="1">
    <source>
        <dbReference type="ARBA" id="ARBA00004007"/>
    </source>
</evidence>
<dbReference type="GO" id="GO:0016020">
    <property type="term" value="C:membrane"/>
    <property type="evidence" value="ECO:0007669"/>
    <property type="project" value="UniProtKB-SubCell"/>
</dbReference>
<keyword evidence="5 6" id="KW-0472">Membrane</keyword>
<feature type="transmembrane region" description="Helical" evidence="6">
    <location>
        <begin position="9"/>
        <end position="31"/>
    </location>
</feature>
<organism evidence="7">
    <name type="scientific">marine metagenome</name>
    <dbReference type="NCBI Taxonomy" id="408172"/>
    <lineage>
        <taxon>unclassified sequences</taxon>
        <taxon>metagenomes</taxon>
        <taxon>ecological metagenomes</taxon>
    </lineage>
</organism>
<gene>
    <name evidence="7" type="ORF">METZ01_LOCUS352067</name>
</gene>
<dbReference type="SUPFAM" id="SSF110111">
    <property type="entry name" value="Ctag/Cox11"/>
    <property type="match status" value="1"/>
</dbReference>
<dbReference type="AlphaFoldDB" id="A0A382RND5"/>
<dbReference type="InterPro" id="IPR007533">
    <property type="entry name" value="Cyt_c_oxidase_assmbl_CtaG"/>
</dbReference>
<evidence type="ECO:0000256" key="2">
    <source>
        <dbReference type="ARBA" id="ARBA00004167"/>
    </source>
</evidence>
<dbReference type="PANTHER" id="PTHR21320:SF3">
    <property type="entry name" value="CYTOCHROME C OXIDASE ASSEMBLY PROTEIN COX11, MITOCHONDRIAL-RELATED"/>
    <property type="match status" value="1"/>
</dbReference>
<dbReference type="InterPro" id="IPR023471">
    <property type="entry name" value="CtaG/Cox11_dom_sf"/>
</dbReference>
<evidence type="ECO:0000313" key="7">
    <source>
        <dbReference type="EMBL" id="SVC99213.1"/>
    </source>
</evidence>
<evidence type="ECO:0008006" key="8">
    <source>
        <dbReference type="Google" id="ProtNLM"/>
    </source>
</evidence>
<evidence type="ECO:0000256" key="6">
    <source>
        <dbReference type="SAM" id="Phobius"/>
    </source>
</evidence>
<dbReference type="Gene3D" id="2.60.370.10">
    <property type="entry name" value="Ctag/Cox11"/>
    <property type="match status" value="1"/>
</dbReference>
<protein>
    <recommendedName>
        <fullName evidence="8">Cytochrome c oxidase assembly protein CtaG</fullName>
    </recommendedName>
</protein>
<evidence type="ECO:0000256" key="5">
    <source>
        <dbReference type="ARBA" id="ARBA00023136"/>
    </source>
</evidence>
<dbReference type="PANTHER" id="PTHR21320">
    <property type="entry name" value="CYTOCHROME C OXIDASE ASSEMBLY PROTEIN COX11-RELATED"/>
    <property type="match status" value="1"/>
</dbReference>